<gene>
    <name evidence="2" type="ORF">CITCOLO1_LOCUS8700</name>
</gene>
<sequence>MIRNRVNDRVVTVGRAGRRNRNASGKKAEGLADISEASLVIEIRIRHVGIIHPMMFHHFTRPSCRGKPRKKKKKDENGDGIEFALEERRRRRHCVL</sequence>
<proteinExistence type="predicted"/>
<accession>A0ABP0YCH8</accession>
<evidence type="ECO:0000313" key="2">
    <source>
        <dbReference type="EMBL" id="CAK9316821.1"/>
    </source>
</evidence>
<organism evidence="2 3">
    <name type="scientific">Citrullus colocynthis</name>
    <name type="common">colocynth</name>
    <dbReference type="NCBI Taxonomy" id="252529"/>
    <lineage>
        <taxon>Eukaryota</taxon>
        <taxon>Viridiplantae</taxon>
        <taxon>Streptophyta</taxon>
        <taxon>Embryophyta</taxon>
        <taxon>Tracheophyta</taxon>
        <taxon>Spermatophyta</taxon>
        <taxon>Magnoliopsida</taxon>
        <taxon>eudicotyledons</taxon>
        <taxon>Gunneridae</taxon>
        <taxon>Pentapetalae</taxon>
        <taxon>rosids</taxon>
        <taxon>fabids</taxon>
        <taxon>Cucurbitales</taxon>
        <taxon>Cucurbitaceae</taxon>
        <taxon>Benincaseae</taxon>
        <taxon>Citrullus</taxon>
    </lineage>
</organism>
<name>A0ABP0YCH8_9ROSI</name>
<dbReference type="Proteomes" id="UP001642487">
    <property type="component" value="Chromosome 3"/>
</dbReference>
<dbReference type="EMBL" id="OZ021737">
    <property type="protein sequence ID" value="CAK9316821.1"/>
    <property type="molecule type" value="Genomic_DNA"/>
</dbReference>
<protein>
    <submittedName>
        <fullName evidence="2">Uncharacterized protein</fullName>
    </submittedName>
</protein>
<feature type="compositionally biased region" description="Basic residues" evidence="1">
    <location>
        <begin position="61"/>
        <end position="73"/>
    </location>
</feature>
<keyword evidence="3" id="KW-1185">Reference proteome</keyword>
<evidence type="ECO:0000313" key="3">
    <source>
        <dbReference type="Proteomes" id="UP001642487"/>
    </source>
</evidence>
<feature type="region of interest" description="Disordered" evidence="1">
    <location>
        <begin position="61"/>
        <end position="81"/>
    </location>
</feature>
<reference evidence="2 3" key="1">
    <citation type="submission" date="2024-03" db="EMBL/GenBank/DDBJ databases">
        <authorList>
            <person name="Gkanogiannis A."/>
            <person name="Becerra Lopez-Lavalle L."/>
        </authorList>
    </citation>
    <scope>NUCLEOTIDE SEQUENCE [LARGE SCALE GENOMIC DNA]</scope>
</reference>
<evidence type="ECO:0000256" key="1">
    <source>
        <dbReference type="SAM" id="MobiDB-lite"/>
    </source>
</evidence>